<dbReference type="InterPro" id="IPR044287">
    <property type="entry name" value="SGS3"/>
</dbReference>
<keyword evidence="9" id="KW-1185">Reference proteome</keyword>
<dbReference type="PANTHER" id="PTHR46602">
    <property type="entry name" value="PROTEIN SUPPRESSOR OF GENE SILENCING 3"/>
    <property type="match status" value="1"/>
</dbReference>
<dbReference type="PANTHER" id="PTHR46602:SF1">
    <property type="entry name" value="PROTEIN SUPPRESSOR OF GENE SILENCING 3"/>
    <property type="match status" value="1"/>
</dbReference>
<evidence type="ECO:0000256" key="5">
    <source>
        <dbReference type="SAM" id="MobiDB-lite"/>
    </source>
</evidence>
<feature type="coiled-coil region" evidence="4">
    <location>
        <begin position="630"/>
        <end position="668"/>
    </location>
</feature>
<organism evidence="8 9">
    <name type="scientific">Escallonia herrerae</name>
    <dbReference type="NCBI Taxonomy" id="1293975"/>
    <lineage>
        <taxon>Eukaryota</taxon>
        <taxon>Viridiplantae</taxon>
        <taxon>Streptophyta</taxon>
        <taxon>Embryophyta</taxon>
        <taxon>Tracheophyta</taxon>
        <taxon>Spermatophyta</taxon>
        <taxon>Magnoliopsida</taxon>
        <taxon>eudicotyledons</taxon>
        <taxon>Gunneridae</taxon>
        <taxon>Pentapetalae</taxon>
        <taxon>asterids</taxon>
        <taxon>campanulids</taxon>
        <taxon>Escalloniales</taxon>
        <taxon>Escalloniaceae</taxon>
        <taxon>Escallonia</taxon>
    </lineage>
</organism>
<dbReference type="AlphaFoldDB" id="A0AA89AEI8"/>
<comment type="caution">
    <text evidence="8">The sequence shown here is derived from an EMBL/GenBank/DDBJ whole genome shotgun (WGS) entry which is preliminary data.</text>
</comment>
<evidence type="ECO:0000313" key="8">
    <source>
        <dbReference type="EMBL" id="KAK2999341.1"/>
    </source>
</evidence>
<feature type="region of interest" description="Disordered" evidence="5">
    <location>
        <begin position="166"/>
        <end position="194"/>
    </location>
</feature>
<gene>
    <name evidence="8" type="ORF">RJ639_022748</name>
</gene>
<proteinExistence type="inferred from homology"/>
<accession>A0AA89AEI8</accession>
<dbReference type="GO" id="GO:0051607">
    <property type="term" value="P:defense response to virus"/>
    <property type="evidence" value="ECO:0007669"/>
    <property type="project" value="InterPro"/>
</dbReference>
<dbReference type="InterPro" id="IPR038588">
    <property type="entry name" value="XS_domain_sf"/>
</dbReference>
<sequence>MSSRRGGSLSKGKGVSEVSRAGINQLTGGVADVSLDSAQDDGWEVYSRKPRGRAGGSGAKSWAPAPQNSSSKAWGHSDVLQKVGLRGNGGSGTALGNVWQPPASDSRRPAWRENARQNIYSPTSAAIVPPPQQAWESPLKSAPSQSSQEDPMKIENIYAQYADDAGEVEDGDDSDDASDDEFLSDDFDSDSSQKSYETRKKSKWFKAFFESLETLTVEQINDPARQWHCPACKNGPGAIDWYRGLQPLMTHAKTKGSKRMMLHRELAELLEEELRGRGTSVVPAGEAFGKWKGLDDIKDKDIVWPPMVVVMNTRLEKDENDKWIGMGNQELLDYFSSYAAVKARHAYGPQGHRGSSLLIFEASAVGYIEAERLSKHFEDQGTDRETWDRRRVPFYPGGQRQLYGWMAEKGDLDYFNQHSQGKTKLKFEMRSYHEMVVSQMKQMSEDNQQLLWFKNRVVKEQKHSKALEESFGAVTEKLRQTLEENRIVRHRTKMHHDQNKEEDTHELSMPIKLPYLNVTYQKSYEILLRNMRFAFCSRLADLVLINRQSERMEMFIKLMCNALLCRQIRFLLRLGKTMMDSQEQFFKEQIQIIHSARDAKEDNFEKIQQEEREKAKQSSSTSIEDRRHRLEELAKFIKIQEKEMEDFVEEREKLIEVHEEKKVAMKRRHWEEEVALEKEFDAEFSQLMEKYTPPANRLEEKSNGGQ</sequence>
<evidence type="ECO:0000256" key="3">
    <source>
        <dbReference type="ARBA" id="ARBA00024022"/>
    </source>
</evidence>
<evidence type="ECO:0000313" key="9">
    <source>
        <dbReference type="Proteomes" id="UP001188597"/>
    </source>
</evidence>
<dbReference type="InterPro" id="IPR005380">
    <property type="entry name" value="XS_domain"/>
</dbReference>
<feature type="domain" description="Zinc finger-XS" evidence="7">
    <location>
        <begin position="229"/>
        <end position="267"/>
    </location>
</feature>
<dbReference type="EMBL" id="JAVXUP010003312">
    <property type="protein sequence ID" value="KAK2999341.1"/>
    <property type="molecule type" value="Genomic_DNA"/>
</dbReference>
<protein>
    <submittedName>
        <fullName evidence="8">Uncharacterized protein</fullName>
    </submittedName>
</protein>
<feature type="compositionally biased region" description="Low complexity" evidence="5">
    <location>
        <begin position="1"/>
        <end position="19"/>
    </location>
</feature>
<keyword evidence="1 4" id="KW-0175">Coiled coil</keyword>
<evidence type="ECO:0000256" key="4">
    <source>
        <dbReference type="SAM" id="Coils"/>
    </source>
</evidence>
<feature type="domain" description="XS" evidence="6">
    <location>
        <begin position="299"/>
        <end position="412"/>
    </location>
</feature>
<dbReference type="InterPro" id="IPR005381">
    <property type="entry name" value="Znf-XS_domain"/>
</dbReference>
<dbReference type="Gene3D" id="3.30.70.2890">
    <property type="entry name" value="XS domain"/>
    <property type="match status" value="1"/>
</dbReference>
<feature type="region of interest" description="Disordered" evidence="5">
    <location>
        <begin position="44"/>
        <end position="150"/>
    </location>
</feature>
<dbReference type="GO" id="GO:0031047">
    <property type="term" value="P:regulatory ncRNA-mediated gene silencing"/>
    <property type="evidence" value="ECO:0007669"/>
    <property type="project" value="UniProtKB-KW"/>
</dbReference>
<keyword evidence="2" id="KW-0943">RNA-mediated gene silencing</keyword>
<evidence type="ECO:0000259" key="6">
    <source>
        <dbReference type="Pfam" id="PF03468"/>
    </source>
</evidence>
<evidence type="ECO:0000256" key="1">
    <source>
        <dbReference type="ARBA" id="ARBA00023054"/>
    </source>
</evidence>
<dbReference type="Pfam" id="PF03470">
    <property type="entry name" value="zf-XS"/>
    <property type="match status" value="1"/>
</dbReference>
<dbReference type="CDD" id="cd12266">
    <property type="entry name" value="RRM_like_XS"/>
    <property type="match status" value="1"/>
</dbReference>
<dbReference type="Proteomes" id="UP001188597">
    <property type="component" value="Unassembled WGS sequence"/>
</dbReference>
<feature type="region of interest" description="Disordered" evidence="5">
    <location>
        <begin position="1"/>
        <end position="20"/>
    </location>
</feature>
<evidence type="ECO:0000256" key="2">
    <source>
        <dbReference type="ARBA" id="ARBA00023158"/>
    </source>
</evidence>
<reference evidence="8" key="1">
    <citation type="submission" date="2022-12" db="EMBL/GenBank/DDBJ databases">
        <title>Draft genome assemblies for two species of Escallonia (Escalloniales).</title>
        <authorList>
            <person name="Chanderbali A."/>
            <person name="Dervinis C."/>
            <person name="Anghel I."/>
            <person name="Soltis D."/>
            <person name="Soltis P."/>
            <person name="Zapata F."/>
        </authorList>
    </citation>
    <scope>NUCLEOTIDE SEQUENCE</scope>
    <source>
        <strain evidence="8">UCBG64.0493</strain>
        <tissue evidence="8">Leaf</tissue>
    </source>
</reference>
<feature type="compositionally biased region" description="Acidic residues" evidence="5">
    <location>
        <begin position="166"/>
        <end position="189"/>
    </location>
</feature>
<name>A0AA89AEI8_9ASTE</name>
<comment type="similarity">
    <text evidence="3">Belongs to the SGS3 family.</text>
</comment>
<dbReference type="Pfam" id="PF03468">
    <property type="entry name" value="XS"/>
    <property type="match status" value="1"/>
</dbReference>
<evidence type="ECO:0000259" key="7">
    <source>
        <dbReference type="Pfam" id="PF03470"/>
    </source>
</evidence>
<feature type="compositionally biased region" description="Basic and acidic residues" evidence="5">
    <location>
        <begin position="105"/>
        <end position="115"/>
    </location>
</feature>